<reference evidence="2" key="1">
    <citation type="submission" date="2024-03" db="EMBL/GenBank/DDBJ databases">
        <title>Diverse circular DNA viruses in blood, oral, and fecal samples of captive lemurs.</title>
        <authorList>
            <person name="Paietta E.N."/>
            <person name="Kraberger S."/>
            <person name="Lund M.C."/>
            <person name="Custer J.M."/>
            <person name="Vargas K.M."/>
            <person name="Ehmke E.E."/>
            <person name="Yoder A.D."/>
            <person name="Varsani A."/>
        </authorList>
    </citation>
    <scope>NUCLEOTIDE SEQUENCE</scope>
    <source>
        <strain evidence="2">Duke_17_1541</strain>
        <strain evidence="3">Duke_18_26</strain>
        <strain evidence="4">Duke_23FS_15</strain>
        <strain evidence="5">Duke_27FF_1356</strain>
    </source>
</reference>
<evidence type="ECO:0000313" key="5">
    <source>
        <dbReference type="EMBL" id="XCD07274.1"/>
    </source>
</evidence>
<dbReference type="EMBL" id="PP511328">
    <property type="protein sequence ID" value="XCD03212.1"/>
    <property type="molecule type" value="Genomic_DNA"/>
</dbReference>
<dbReference type="EMBL" id="PP511448">
    <property type="protein sequence ID" value="XCD04358.1"/>
    <property type="molecule type" value="Genomic_DNA"/>
</dbReference>
<organism evidence="2">
    <name type="scientific">Dulem virus 263</name>
    <dbReference type="NCBI Taxonomy" id="3145740"/>
    <lineage>
        <taxon>Viruses</taxon>
        <taxon>Monodnaviria</taxon>
        <taxon>Sangervirae</taxon>
        <taxon>Phixviricota</taxon>
        <taxon>Malgrandaviricetes</taxon>
        <taxon>Petitvirales</taxon>
        <taxon>Microviridae</taxon>
        <taxon>Microvirus</taxon>
    </lineage>
</organism>
<proteinExistence type="predicted"/>
<evidence type="ECO:0000313" key="2">
    <source>
        <dbReference type="EMBL" id="XCD03154.1"/>
    </source>
</evidence>
<accession>A0AAU8AUA6</accession>
<evidence type="ECO:0000313" key="4">
    <source>
        <dbReference type="EMBL" id="XCD04358.1"/>
    </source>
</evidence>
<protein>
    <submittedName>
        <fullName evidence="2">Replication initiator protein</fullName>
    </submittedName>
</protein>
<dbReference type="InterPro" id="IPR056906">
    <property type="entry name" value="ORF2/G2P_dom"/>
</dbReference>
<evidence type="ECO:0000259" key="1">
    <source>
        <dbReference type="Pfam" id="PF23343"/>
    </source>
</evidence>
<name>A0AAU8AUA6_9VIRU</name>
<sequence length="538" mass="63294">MQDFSSLFSKCYSPRPVFNVYTGQYVLSNCGECPACLLSKSSSLSLKCNIQKNLSKYCYFITLTYNSLCVPKAKIERIIDVSSDSRDQLECGKDDFRFTSIPRSKMSFYKYNRSKSRFYNVRTYNFKDDVISFSFCWDSSKVNSFVEKVNLDVDGKFPDNKGLVSYLNFRDFSLFNKRLRKNLFLKVGKYEKIHSYVCGEYSPNTFRPHFHCLLFFDSPKIAYSIRSAVRASWSFGRVDVQLARDGASSYVAGYVNSYSCVPFIYKCCRSIKPRGYFSNHFAVQFFKERFSRDKKDVDSFQNGVDTVVNGRHITVPPFRSVIDTLYPKFADPFASSCEELYGIVRAIATAENRLGFFGFITECSALSFSRRIYYYMYHFRNNLEPLPDWAHVLYNACRLDRYFNISAKECILALYRMIRKYVNFLKYWIDTYPFSPTFRSECLKALDVISYYYIRLDYKNLTNSLSLASDYFSSHQYTDDAYLLFVPNSVDSRENLARYQFYRRESLDFQRVLSKFSFRMSKAIKHKELNDKNLMYTY</sequence>
<feature type="domain" description="Replication-associated protein ORF2/G2P" evidence="1">
    <location>
        <begin position="169"/>
        <end position="256"/>
    </location>
</feature>
<dbReference type="Pfam" id="PF23343">
    <property type="entry name" value="REP_ORF2-G2P"/>
    <property type="match status" value="1"/>
</dbReference>
<dbReference type="EMBL" id="PP511320">
    <property type="protein sequence ID" value="XCD03154.1"/>
    <property type="molecule type" value="Genomic_DNA"/>
</dbReference>
<evidence type="ECO:0000313" key="3">
    <source>
        <dbReference type="EMBL" id="XCD03212.1"/>
    </source>
</evidence>
<dbReference type="EMBL" id="PP511775">
    <property type="protein sequence ID" value="XCD07274.1"/>
    <property type="molecule type" value="Genomic_DNA"/>
</dbReference>